<protein>
    <submittedName>
        <fullName evidence="1">Uncharacterized protein</fullName>
    </submittedName>
</protein>
<accession>A0A3P7JZK9</accession>
<keyword evidence="2" id="KW-1185">Reference proteome</keyword>
<sequence>MTRSALFKRDIIEEFSISVVVGTSGKRLVFSVVVSKAVFSVVVSKASVDASRVFVVASFIEVVLLDSVGFDVLVSVSDGCGVSVTFVVEAEVPVVGSEDSGAPVVSVGSRRAVKRYV</sequence>
<evidence type="ECO:0000313" key="2">
    <source>
        <dbReference type="Proteomes" id="UP000270094"/>
    </source>
</evidence>
<reference evidence="1 2" key="1">
    <citation type="submission" date="2018-11" db="EMBL/GenBank/DDBJ databases">
        <authorList>
            <consortium name="Pathogen Informatics"/>
        </authorList>
    </citation>
    <scope>NUCLEOTIDE SEQUENCE [LARGE SCALE GENOMIC DNA]</scope>
</reference>
<dbReference type="Proteomes" id="UP000270094">
    <property type="component" value="Unassembled WGS sequence"/>
</dbReference>
<dbReference type="EMBL" id="UYYB01130068">
    <property type="protein sequence ID" value="VDM84424.1"/>
    <property type="molecule type" value="Genomic_DNA"/>
</dbReference>
<dbReference type="AlphaFoldDB" id="A0A3P7JZK9"/>
<evidence type="ECO:0000313" key="1">
    <source>
        <dbReference type="EMBL" id="VDM84424.1"/>
    </source>
</evidence>
<proteinExistence type="predicted"/>
<organism evidence="1 2">
    <name type="scientific">Strongylus vulgaris</name>
    <name type="common">Blood worm</name>
    <dbReference type="NCBI Taxonomy" id="40348"/>
    <lineage>
        <taxon>Eukaryota</taxon>
        <taxon>Metazoa</taxon>
        <taxon>Ecdysozoa</taxon>
        <taxon>Nematoda</taxon>
        <taxon>Chromadorea</taxon>
        <taxon>Rhabditida</taxon>
        <taxon>Rhabditina</taxon>
        <taxon>Rhabditomorpha</taxon>
        <taxon>Strongyloidea</taxon>
        <taxon>Strongylidae</taxon>
        <taxon>Strongylus</taxon>
    </lineage>
</organism>
<name>A0A3P7JZK9_STRVU</name>
<gene>
    <name evidence="1" type="ORF">SVUK_LOCUS19422</name>
</gene>